<dbReference type="Gene3D" id="3.30.559.10">
    <property type="entry name" value="Chloramphenicol acetyltransferase-like domain"/>
    <property type="match status" value="1"/>
</dbReference>
<dbReference type="InterPro" id="IPR023213">
    <property type="entry name" value="CAT-like_dom_sf"/>
</dbReference>
<dbReference type="OrthoDB" id="896098at2759"/>
<evidence type="ECO:0000313" key="3">
    <source>
        <dbReference type="EMBL" id="GER27265.1"/>
    </source>
</evidence>
<organism evidence="3 4">
    <name type="scientific">Striga asiatica</name>
    <name type="common">Asiatic witchweed</name>
    <name type="synonym">Buchnera asiatica</name>
    <dbReference type="NCBI Taxonomy" id="4170"/>
    <lineage>
        <taxon>Eukaryota</taxon>
        <taxon>Viridiplantae</taxon>
        <taxon>Streptophyta</taxon>
        <taxon>Embryophyta</taxon>
        <taxon>Tracheophyta</taxon>
        <taxon>Spermatophyta</taxon>
        <taxon>Magnoliopsida</taxon>
        <taxon>eudicotyledons</taxon>
        <taxon>Gunneridae</taxon>
        <taxon>Pentapetalae</taxon>
        <taxon>asterids</taxon>
        <taxon>lamiids</taxon>
        <taxon>Lamiales</taxon>
        <taxon>Orobanchaceae</taxon>
        <taxon>Buchnereae</taxon>
        <taxon>Striga</taxon>
    </lineage>
</organism>
<accession>A0A5A7P358</accession>
<sequence length="174" mass="19433">MSLPVKVPSFFKVTRKNPELLRPAKPTPHEFKSLSDIDDQMGLRFHTPFMQIYGKSPSMEGKDPVRIIRAAVSRALVYYYPLAGRVREFTGRKLVVECTGEGVLFIEADADVSLAEFGVSPQPPFPCFEELLYDVPGSGGITNSPLLIIQACTRNSPLFFGFEDKCKLKYIIIA</sequence>
<dbReference type="PANTHER" id="PTHR31147:SF66">
    <property type="entry name" value="OS05G0315700 PROTEIN"/>
    <property type="match status" value="1"/>
</dbReference>
<proteinExistence type="inferred from homology"/>
<dbReference type="GO" id="GO:0016740">
    <property type="term" value="F:transferase activity"/>
    <property type="evidence" value="ECO:0007669"/>
    <property type="project" value="UniProtKB-KW"/>
</dbReference>
<dbReference type="EMBL" id="BKCP01001669">
    <property type="protein sequence ID" value="GER27265.1"/>
    <property type="molecule type" value="Genomic_DNA"/>
</dbReference>
<reference evidence="4" key="1">
    <citation type="journal article" date="2019" name="Curr. Biol.">
        <title>Genome Sequence of Striga asiatica Provides Insight into the Evolution of Plant Parasitism.</title>
        <authorList>
            <person name="Yoshida S."/>
            <person name="Kim S."/>
            <person name="Wafula E.K."/>
            <person name="Tanskanen J."/>
            <person name="Kim Y.M."/>
            <person name="Honaas L."/>
            <person name="Yang Z."/>
            <person name="Spallek T."/>
            <person name="Conn C.E."/>
            <person name="Ichihashi Y."/>
            <person name="Cheong K."/>
            <person name="Cui S."/>
            <person name="Der J.P."/>
            <person name="Gundlach H."/>
            <person name="Jiao Y."/>
            <person name="Hori C."/>
            <person name="Ishida J.K."/>
            <person name="Kasahara H."/>
            <person name="Kiba T."/>
            <person name="Kim M.S."/>
            <person name="Koo N."/>
            <person name="Laohavisit A."/>
            <person name="Lee Y.H."/>
            <person name="Lumba S."/>
            <person name="McCourt P."/>
            <person name="Mortimer J.C."/>
            <person name="Mutuku J.M."/>
            <person name="Nomura T."/>
            <person name="Sasaki-Sekimoto Y."/>
            <person name="Seto Y."/>
            <person name="Wang Y."/>
            <person name="Wakatake T."/>
            <person name="Sakakibara H."/>
            <person name="Demura T."/>
            <person name="Yamaguchi S."/>
            <person name="Yoneyama K."/>
            <person name="Manabe R.I."/>
            <person name="Nelson D.C."/>
            <person name="Schulman A.H."/>
            <person name="Timko M.P."/>
            <person name="dePamphilis C.W."/>
            <person name="Choi D."/>
            <person name="Shirasu K."/>
        </authorList>
    </citation>
    <scope>NUCLEOTIDE SEQUENCE [LARGE SCALE GENOMIC DNA]</scope>
    <source>
        <strain evidence="4">cv. UVA1</strain>
    </source>
</reference>
<dbReference type="Pfam" id="PF02458">
    <property type="entry name" value="Transferase"/>
    <property type="match status" value="1"/>
</dbReference>
<evidence type="ECO:0000313" key="4">
    <source>
        <dbReference type="Proteomes" id="UP000325081"/>
    </source>
</evidence>
<dbReference type="PANTHER" id="PTHR31147">
    <property type="entry name" value="ACYL TRANSFERASE 4"/>
    <property type="match status" value="1"/>
</dbReference>
<gene>
    <name evidence="3" type="ORF">STAS_02965</name>
</gene>
<keyword evidence="2 3" id="KW-0808">Transferase</keyword>
<keyword evidence="4" id="KW-1185">Reference proteome</keyword>
<protein>
    <submittedName>
        <fullName evidence="3">HXXXD-type acyl-transferase family protein</fullName>
    </submittedName>
</protein>
<comment type="caution">
    <text evidence="3">The sequence shown here is derived from an EMBL/GenBank/DDBJ whole genome shotgun (WGS) entry which is preliminary data.</text>
</comment>
<evidence type="ECO:0000256" key="2">
    <source>
        <dbReference type="ARBA" id="ARBA00022679"/>
    </source>
</evidence>
<dbReference type="InterPro" id="IPR050898">
    <property type="entry name" value="Plant_acyltransferase"/>
</dbReference>
<dbReference type="AlphaFoldDB" id="A0A5A7P358"/>
<name>A0A5A7P358_STRAF</name>
<evidence type="ECO:0000256" key="1">
    <source>
        <dbReference type="ARBA" id="ARBA00009861"/>
    </source>
</evidence>
<comment type="similarity">
    <text evidence="1">Belongs to the plant acyltransferase family.</text>
</comment>
<dbReference type="Proteomes" id="UP000325081">
    <property type="component" value="Unassembled WGS sequence"/>
</dbReference>